<dbReference type="Pfam" id="PF13946">
    <property type="entry name" value="DUF4214"/>
    <property type="match status" value="1"/>
</dbReference>
<dbReference type="EMBL" id="RXHI01000018">
    <property type="protein sequence ID" value="RUA22345.1"/>
    <property type="molecule type" value="Genomic_DNA"/>
</dbReference>
<organism evidence="2">
    <name type="scientific">Billgrantia gudaonensis</name>
    <dbReference type="NCBI Taxonomy" id="376427"/>
    <lineage>
        <taxon>Bacteria</taxon>
        <taxon>Pseudomonadati</taxon>
        <taxon>Pseudomonadota</taxon>
        <taxon>Gammaproteobacteria</taxon>
        <taxon>Oceanospirillales</taxon>
        <taxon>Halomonadaceae</taxon>
        <taxon>Billgrantia</taxon>
    </lineage>
</organism>
<accession>A0A3S0QFV0</accession>
<feature type="domain" description="DUF4214" evidence="1">
    <location>
        <begin position="37"/>
        <end position="74"/>
    </location>
</feature>
<reference evidence="2" key="1">
    <citation type="submission" date="2018-12" db="EMBL/GenBank/DDBJ databases">
        <authorList>
            <person name="Jadhav K."/>
            <person name="Kushwaha B."/>
            <person name="Jadhav I."/>
        </authorList>
    </citation>
    <scope>NUCLEOTIDE SEQUENCE [LARGE SCALE GENOMIC DNA]</scope>
    <source>
        <strain evidence="2">SBS 10</strain>
    </source>
</reference>
<dbReference type="AlphaFoldDB" id="A0A3S0QFV0"/>
<sequence>MAGTGRRAARHREPQVCNCRFDKLMEFELMDNIAYQVQLVYIGLLGRAADKAGLDYWVGEIDSGNMTIEDVRANIVNQQQEYAPAAWAA</sequence>
<gene>
    <name evidence="2" type="ORF">DSL92_06095</name>
</gene>
<dbReference type="InterPro" id="IPR025282">
    <property type="entry name" value="DUF4214"/>
</dbReference>
<name>A0A3S0QFV0_9GAMM</name>
<comment type="caution">
    <text evidence="2">The sequence shown here is derived from an EMBL/GenBank/DDBJ whole genome shotgun (WGS) entry which is preliminary data.</text>
</comment>
<proteinExistence type="predicted"/>
<evidence type="ECO:0000313" key="2">
    <source>
        <dbReference type="EMBL" id="RUA22345.1"/>
    </source>
</evidence>
<protein>
    <submittedName>
        <fullName evidence="2">DUF4214 domain-containing protein</fullName>
    </submittedName>
</protein>
<evidence type="ECO:0000259" key="1">
    <source>
        <dbReference type="Pfam" id="PF13946"/>
    </source>
</evidence>